<dbReference type="RefSeq" id="WP_379685823.1">
    <property type="nucleotide sequence ID" value="NZ_JBHLYW010000007.1"/>
</dbReference>
<feature type="transmembrane region" description="Helical" evidence="1">
    <location>
        <begin position="16"/>
        <end position="35"/>
    </location>
</feature>
<protein>
    <submittedName>
        <fullName evidence="2">STM3941 family protein</fullName>
    </submittedName>
</protein>
<evidence type="ECO:0000256" key="1">
    <source>
        <dbReference type="SAM" id="Phobius"/>
    </source>
</evidence>
<evidence type="ECO:0000313" key="2">
    <source>
        <dbReference type="EMBL" id="MFC0076785.1"/>
    </source>
</evidence>
<proteinExistence type="predicted"/>
<name>A0ABV6BMW4_9FLAO</name>
<keyword evidence="1" id="KW-0812">Transmembrane</keyword>
<reference evidence="2 3" key="1">
    <citation type="submission" date="2024-09" db="EMBL/GenBank/DDBJ databases">
        <authorList>
            <person name="Sun Q."/>
            <person name="Mori K."/>
        </authorList>
    </citation>
    <scope>NUCLEOTIDE SEQUENCE [LARGE SCALE GENOMIC DNA]</scope>
    <source>
        <strain evidence="2 3">CGMCC 1.12926</strain>
    </source>
</reference>
<sequence length="179" mass="20201">MSPENQIEIPLSKKKMYLILAISILFVCLGIWFLTAPPTIDHPIYGNPKFIFSCGIASIVFFGYAGFSIFKKLGDKKPGLLINSEGITDNSSNVAAGLILWSDIIRITTANVMNQKFLIIKVKNPNEYINRQNGILKRKTVEMNYKTYGSPISISANTLDTNFVELYNLLQRKFEENKI</sequence>
<feature type="transmembrane region" description="Helical" evidence="1">
    <location>
        <begin position="50"/>
        <end position="70"/>
    </location>
</feature>
<keyword evidence="1" id="KW-1133">Transmembrane helix</keyword>
<keyword evidence="1" id="KW-0472">Membrane</keyword>
<dbReference type="NCBIfam" id="NF041635">
    <property type="entry name" value="STM3941_fam"/>
    <property type="match status" value="1"/>
</dbReference>
<organism evidence="2 3">
    <name type="scientific">Flavobacterium procerum</name>
    <dbReference type="NCBI Taxonomy" id="1455569"/>
    <lineage>
        <taxon>Bacteria</taxon>
        <taxon>Pseudomonadati</taxon>
        <taxon>Bacteroidota</taxon>
        <taxon>Flavobacteriia</taxon>
        <taxon>Flavobacteriales</taxon>
        <taxon>Flavobacteriaceae</taxon>
        <taxon>Flavobacterium</taxon>
    </lineage>
</organism>
<accession>A0ABV6BMW4</accession>
<gene>
    <name evidence="2" type="ORF">ACFFLS_07025</name>
</gene>
<dbReference type="EMBL" id="JBHLYW010000007">
    <property type="protein sequence ID" value="MFC0076785.1"/>
    <property type="molecule type" value="Genomic_DNA"/>
</dbReference>
<dbReference type="InterPro" id="IPR048136">
    <property type="entry name" value="STM3941-like"/>
</dbReference>
<evidence type="ECO:0000313" key="3">
    <source>
        <dbReference type="Proteomes" id="UP001589734"/>
    </source>
</evidence>
<dbReference type="Proteomes" id="UP001589734">
    <property type="component" value="Unassembled WGS sequence"/>
</dbReference>
<comment type="caution">
    <text evidence="2">The sequence shown here is derived from an EMBL/GenBank/DDBJ whole genome shotgun (WGS) entry which is preliminary data.</text>
</comment>
<keyword evidence="3" id="KW-1185">Reference proteome</keyword>